<dbReference type="InterPro" id="IPR036188">
    <property type="entry name" value="FAD/NAD-bd_sf"/>
</dbReference>
<dbReference type="PANTHER" id="PTHR10742">
    <property type="entry name" value="FLAVIN MONOAMINE OXIDASE"/>
    <property type="match status" value="1"/>
</dbReference>
<dbReference type="Gene3D" id="3.50.50.60">
    <property type="entry name" value="FAD/NAD(P)-binding domain"/>
    <property type="match status" value="2"/>
</dbReference>
<proteinExistence type="predicted"/>
<dbReference type="GO" id="GO:0046592">
    <property type="term" value="F:polyamine oxidase activity"/>
    <property type="evidence" value="ECO:0007669"/>
    <property type="project" value="TreeGrafter"/>
</dbReference>
<feature type="domain" description="Amine oxidase" evidence="1">
    <location>
        <begin position="13"/>
        <end position="467"/>
    </location>
</feature>
<dbReference type="SUPFAM" id="SSF54373">
    <property type="entry name" value="FAD-linked reductases, C-terminal domain"/>
    <property type="match status" value="2"/>
</dbReference>
<dbReference type="SUPFAM" id="SSF51905">
    <property type="entry name" value="FAD/NAD(P)-binding domain"/>
    <property type="match status" value="2"/>
</dbReference>
<keyword evidence="2" id="KW-1185">Reference proteome</keyword>
<dbReference type="InterPro" id="IPR002937">
    <property type="entry name" value="Amino_oxidase"/>
</dbReference>
<sequence>MKSSVLVIGAGAAGLSAARKLIREGIHNVRVYEARDRIGGRIFTKQENINCRDQGLPILEFGAQWIHGQLGNPVFEICESEGLLSDVQDPLYARFHHWQQLDETQNELAREVAVYCEAAIEEIGAKSAESSQTSRELDARSLYDFLEKRIESDWLSKETDEGRKKTIRSVFDWVVRYENEINGGEARRVSAKYFGEYEELGGDPVTALGPRGYKGFLSVLSEGIPESKINLGVEVTKIDYSTPAAKVTSTLGEQTFDFVICTIPLGVLKHRESELFSPKLPEEKRQTIGALGFGVCNKIYLEFDSKHVFWENGDSFQILWKDEVAESERSWIHCLSRFNSVERHPNVLVAWAVGESSCSMEDDSDEEVIQKCHEVLSMVLGRRAPAPVAVQRSSWYSDPFSRGSYSYISTACDEDGAHPLLPSTLAKPLEAAGKPVVCFAGEATSEKHFSTVHGAFESGQREAERILKYIQEHPSSVRSSTYRSAEPGSGASTEVLEKLGPESCHLRSHHDVIIIGAGAAGLGAALRLNEAGIGFKVLEAHSEAGGRIRTHRAGDARLELGAQWVHGEEDNVLHEYCLRKDLLTDSKTDRSFEGKGIFLLPDGNAVLEETIQTAAGILRDVQDEVFSIGDSAVKQSETVKFKSMGDLYRTRFEESRPRGPDFDSVMRAVMDWFTKFEIVDNACKDIDKLSIRGFGHYKECSGNYYVNFKNGFDSFTRAILQSLPGDSVRLSTPVNHVEWSEKSKILNVVTEKGELLTCNHTILTPSIRVLRDFDVRPALPSYKLEAIDCFGFDTIDKIFLYWEKPFWAPDTLGLQILWPEYDDEFFKVHGEFLRGIYGFEKVNHTDNYLLTWIGGSEAEAMEALPDEIVIDGCYALLKRFAGQVFDVSRPSKAIRSSWSSNPYVKGAYSHRVLSFDDVLDPVEKLQRPICESSDGRFYAVDVAVPENVLPYPSPSYFQTPLLLFAGEATDPNYFSTVHGALRSGYREAQRIIDHHENR</sequence>
<accession>A0AAJ7SEI6</accession>
<dbReference type="KEGG" id="goe:100905530"/>
<reference evidence="3" key="1">
    <citation type="submission" date="2025-08" db="UniProtKB">
        <authorList>
            <consortium name="RefSeq"/>
        </authorList>
    </citation>
    <scope>IDENTIFICATION</scope>
</reference>
<dbReference type="PANTHER" id="PTHR10742:SF416">
    <property type="entry name" value="SPERMINE OXIDASE"/>
    <property type="match status" value="1"/>
</dbReference>
<feature type="domain" description="Amine oxidase" evidence="1">
    <location>
        <begin position="520"/>
        <end position="992"/>
    </location>
</feature>
<dbReference type="Pfam" id="PF01593">
    <property type="entry name" value="Amino_oxidase"/>
    <property type="match status" value="2"/>
</dbReference>
<dbReference type="InterPro" id="IPR050281">
    <property type="entry name" value="Flavin_monoamine_oxidase"/>
</dbReference>
<organism evidence="2 3">
    <name type="scientific">Galendromus occidentalis</name>
    <name type="common">western predatory mite</name>
    <dbReference type="NCBI Taxonomy" id="34638"/>
    <lineage>
        <taxon>Eukaryota</taxon>
        <taxon>Metazoa</taxon>
        <taxon>Ecdysozoa</taxon>
        <taxon>Arthropoda</taxon>
        <taxon>Chelicerata</taxon>
        <taxon>Arachnida</taxon>
        <taxon>Acari</taxon>
        <taxon>Parasitiformes</taxon>
        <taxon>Mesostigmata</taxon>
        <taxon>Gamasina</taxon>
        <taxon>Phytoseioidea</taxon>
        <taxon>Phytoseiidae</taxon>
        <taxon>Typhlodrominae</taxon>
        <taxon>Galendromus</taxon>
    </lineage>
</organism>
<dbReference type="Gene3D" id="3.90.660.10">
    <property type="match status" value="2"/>
</dbReference>
<evidence type="ECO:0000313" key="3">
    <source>
        <dbReference type="RefSeq" id="XP_028967130.1"/>
    </source>
</evidence>
<dbReference type="GeneID" id="100905530"/>
<dbReference type="Proteomes" id="UP000694867">
    <property type="component" value="Unplaced"/>
</dbReference>
<gene>
    <name evidence="3" type="primary">LOC100905530</name>
</gene>
<name>A0AAJ7SEI6_9ACAR</name>
<evidence type="ECO:0000313" key="2">
    <source>
        <dbReference type="Proteomes" id="UP000694867"/>
    </source>
</evidence>
<dbReference type="AlphaFoldDB" id="A0AAJ7SEI6"/>
<dbReference type="RefSeq" id="XP_028967130.1">
    <property type="nucleotide sequence ID" value="XM_029111297.1"/>
</dbReference>
<protein>
    <submittedName>
        <fullName evidence="3">Uncharacterized protein LOC100905530</fullName>
    </submittedName>
</protein>
<dbReference type="PRINTS" id="PR00419">
    <property type="entry name" value="ADXRDTASE"/>
</dbReference>
<evidence type="ECO:0000259" key="1">
    <source>
        <dbReference type="Pfam" id="PF01593"/>
    </source>
</evidence>